<feature type="binding site" evidence="9">
    <location>
        <position position="173"/>
    </location>
    <ligand>
        <name>Zn(2+)</name>
        <dbReference type="ChEBI" id="CHEBI:29105"/>
        <label>2</label>
    </ligand>
</feature>
<dbReference type="GO" id="GO:0006508">
    <property type="term" value="P:proteolysis"/>
    <property type="evidence" value="ECO:0007669"/>
    <property type="project" value="UniProtKB-UniRule"/>
</dbReference>
<feature type="binding site" evidence="9">
    <location>
        <position position="230"/>
    </location>
    <ligand>
        <name>Zn(2+)</name>
        <dbReference type="ChEBI" id="CHEBI:29105"/>
        <label>1</label>
    </ligand>
</feature>
<evidence type="ECO:0000313" key="12">
    <source>
        <dbReference type="Proteomes" id="UP000012429"/>
    </source>
</evidence>
<evidence type="ECO:0000256" key="9">
    <source>
        <dbReference type="PIRSR" id="PIRSR037215-2"/>
    </source>
</evidence>
<keyword evidence="6" id="KW-0482">Metalloprotease</keyword>
<keyword evidence="2" id="KW-0645">Protease</keyword>
<dbReference type="InterPro" id="IPR036264">
    <property type="entry name" value="Bact_exopeptidase_dim_dom"/>
</dbReference>
<dbReference type="PIRSF" id="PIRSF037215">
    <property type="entry name" value="Peptidase_M20B"/>
    <property type="match status" value="1"/>
</dbReference>
<sequence length="441" mass="48049">MRHLRSARNGFTLGRQSSIAMQRRKPIGAKLMTDTVTDRFLRYVVVDTQSDPTSNTQPSTEKQRNLGRILVEELLAIGLADAHLDEHGYVYATIPSNVDKPVPVICFCSHMDTAPDFTGTNVKPQVLRDYRGGDIRLSGDPQQVIRVDEHPALRDQIGNDIITSDGTTLLGADDKAGLAEIVTAARYLVDNPDIRHGTIKLLFTTDEEIGRGVDKVDLKKLGAQFAYTVDGETAGHIEDETFSADGVEIQIQGVAIHPGFALGKMENAIKIAGAIVDRLPKDIAPETTSGREGFIHPTVVSGSMDKASLGFIIRDFDEAGLAVKEAILEGIVKEVMAAYPGSSYTFTVKHQYRNMKTVLDGHPEIVDHAVEAIRRAGMTPVRGSIRGGTDGSRLSFKGLPCANLFAGGHAFHSPLEWVSRQDMEKAVKTIVELAKIWAERA</sequence>
<comment type="similarity">
    <text evidence="1">Belongs to the peptidase M20B family.</text>
</comment>
<feature type="active site" evidence="8">
    <location>
        <position position="112"/>
    </location>
</feature>
<reference evidence="11 12" key="1">
    <citation type="journal article" date="2012" name="BMC Genomics">
        <title>Genomic basis of broad host range and environmental adaptability of Rhizobium tropici CIAT 899 and Rhizobium sp. PRF 81 which are used in inoculants for common bean (Phaseolus vulgaris L.).</title>
        <authorList>
            <person name="Ormeno-Orrillo E."/>
            <person name="Menna P."/>
            <person name="Almeida L.G."/>
            <person name="Ollero F.J."/>
            <person name="Nicolas M.F."/>
            <person name="Pains Rodrigues E."/>
            <person name="Shigueyoshi Nakatani A."/>
            <person name="Silva Batista J.S."/>
            <person name="Oliveira Chueire L.M."/>
            <person name="Souza R.C."/>
            <person name="Ribeiro Vasconcelos A.T."/>
            <person name="Megias M."/>
            <person name="Hungria M."/>
            <person name="Martinez-Romero E."/>
        </authorList>
    </citation>
    <scope>NUCLEOTIDE SEQUENCE [LARGE SCALE GENOMIC DNA]</scope>
    <source>
        <strain evidence="11 12">PRF 81</strain>
    </source>
</reference>
<dbReference type="InterPro" id="IPR002933">
    <property type="entry name" value="Peptidase_M20"/>
</dbReference>
<evidence type="ECO:0000256" key="3">
    <source>
        <dbReference type="ARBA" id="ARBA00022723"/>
    </source>
</evidence>
<keyword evidence="3 9" id="KW-0479">Metal-binding</keyword>
<dbReference type="Pfam" id="PF07687">
    <property type="entry name" value="M20_dimer"/>
    <property type="match status" value="1"/>
</dbReference>
<dbReference type="NCBIfam" id="TIGR01882">
    <property type="entry name" value="peptidase-T"/>
    <property type="match status" value="1"/>
</dbReference>
<dbReference type="Gene3D" id="3.40.630.10">
    <property type="entry name" value="Zn peptidases"/>
    <property type="match status" value="1"/>
</dbReference>
<dbReference type="PATRIC" id="fig|363754.4.peg.1893"/>
<dbReference type="InterPro" id="IPR010161">
    <property type="entry name" value="Peptidase_M20B"/>
</dbReference>
<keyword evidence="5 9" id="KW-0862">Zinc</keyword>
<dbReference type="NCBIfam" id="NF009920">
    <property type="entry name" value="PRK13381.1"/>
    <property type="match status" value="1"/>
</dbReference>
<feature type="binding site" evidence="9">
    <location>
        <position position="208"/>
    </location>
    <ligand>
        <name>Zn(2+)</name>
        <dbReference type="ChEBI" id="CHEBI:29105"/>
        <label>2</label>
    </ligand>
</feature>
<feature type="binding site" evidence="9">
    <location>
        <position position="110"/>
    </location>
    <ligand>
        <name>Zn(2+)</name>
        <dbReference type="ChEBI" id="CHEBI:29105"/>
        <label>1</label>
    </ligand>
</feature>
<evidence type="ECO:0000256" key="8">
    <source>
        <dbReference type="PIRSR" id="PIRSR037215-1"/>
    </source>
</evidence>
<dbReference type="GO" id="GO:0008270">
    <property type="term" value="F:zinc ion binding"/>
    <property type="evidence" value="ECO:0007669"/>
    <property type="project" value="InterPro"/>
</dbReference>
<feature type="binding site" evidence="9">
    <location>
        <position position="173"/>
    </location>
    <ligand>
        <name>Zn(2+)</name>
        <dbReference type="ChEBI" id="CHEBI:29105"/>
        <label>1</label>
    </ligand>
</feature>
<dbReference type="GO" id="GO:0008237">
    <property type="term" value="F:metallopeptidase activity"/>
    <property type="evidence" value="ECO:0007669"/>
    <property type="project" value="UniProtKB-KW"/>
</dbReference>
<evidence type="ECO:0000256" key="2">
    <source>
        <dbReference type="ARBA" id="ARBA00022670"/>
    </source>
</evidence>
<dbReference type="Proteomes" id="UP000012429">
    <property type="component" value="Unassembled WGS sequence"/>
</dbReference>
<dbReference type="EMBL" id="AQHN01000054">
    <property type="protein sequence ID" value="ENN88106.1"/>
    <property type="molecule type" value="Genomic_DNA"/>
</dbReference>
<dbReference type="InterPro" id="IPR001261">
    <property type="entry name" value="ArgE/DapE_CS"/>
</dbReference>
<dbReference type="PANTHER" id="PTHR42994:SF1">
    <property type="entry name" value="PEPTIDASE T"/>
    <property type="match status" value="1"/>
</dbReference>
<evidence type="ECO:0000256" key="4">
    <source>
        <dbReference type="ARBA" id="ARBA00022801"/>
    </source>
</evidence>
<comment type="caution">
    <text evidence="11">The sequence shown here is derived from an EMBL/GenBank/DDBJ whole genome shotgun (WGS) entry which is preliminary data.</text>
</comment>
<dbReference type="AlphaFoldDB" id="N6V4S4"/>
<evidence type="ECO:0000259" key="10">
    <source>
        <dbReference type="Pfam" id="PF07687"/>
    </source>
</evidence>
<evidence type="ECO:0000256" key="5">
    <source>
        <dbReference type="ARBA" id="ARBA00022833"/>
    </source>
</evidence>
<keyword evidence="4" id="KW-0378">Hydrolase</keyword>
<feature type="binding site" evidence="9">
    <location>
        <position position="412"/>
    </location>
    <ligand>
        <name>Zn(2+)</name>
        <dbReference type="ChEBI" id="CHEBI:29105"/>
        <label>2</label>
    </ligand>
</feature>
<dbReference type="EC" id="3.4.11.4" evidence="7"/>
<dbReference type="SUPFAM" id="SSF53187">
    <property type="entry name" value="Zn-dependent exopeptidases"/>
    <property type="match status" value="1"/>
</dbReference>
<dbReference type="STRING" id="363754.RHSP_38929"/>
<dbReference type="Pfam" id="PF01546">
    <property type="entry name" value="Peptidase_M20"/>
    <property type="match status" value="1"/>
</dbReference>
<dbReference type="GO" id="GO:0045148">
    <property type="term" value="F:tripeptide aminopeptidase activity"/>
    <property type="evidence" value="ECO:0007669"/>
    <property type="project" value="UniProtKB-UniRule"/>
</dbReference>
<organism evidence="11 12">
    <name type="scientific">Rhizobium freirei PRF 81</name>
    <dbReference type="NCBI Taxonomy" id="363754"/>
    <lineage>
        <taxon>Bacteria</taxon>
        <taxon>Pseudomonadati</taxon>
        <taxon>Pseudomonadota</taxon>
        <taxon>Alphaproteobacteria</taxon>
        <taxon>Hyphomicrobiales</taxon>
        <taxon>Rhizobiaceae</taxon>
        <taxon>Rhizobium/Agrobacterium group</taxon>
        <taxon>Rhizobium</taxon>
    </lineage>
</organism>
<dbReference type="GO" id="GO:0006518">
    <property type="term" value="P:peptide metabolic process"/>
    <property type="evidence" value="ECO:0007669"/>
    <property type="project" value="InterPro"/>
</dbReference>
<feature type="domain" description="Peptidase M20 dimerisation" evidence="10">
    <location>
        <begin position="241"/>
        <end position="334"/>
    </location>
</feature>
<evidence type="ECO:0000256" key="7">
    <source>
        <dbReference type="NCBIfam" id="TIGR01882"/>
    </source>
</evidence>
<dbReference type="NCBIfam" id="NF003976">
    <property type="entry name" value="PRK05469.1"/>
    <property type="match status" value="1"/>
</dbReference>
<comment type="cofactor">
    <cofactor evidence="9">
        <name>Zn(2+)</name>
        <dbReference type="ChEBI" id="CHEBI:29105"/>
    </cofactor>
    <text evidence="9">Binds 2 Zn(2+) ions per subunit.</text>
</comment>
<dbReference type="PROSITE" id="PS00759">
    <property type="entry name" value="ARGE_DAPE_CPG2_2"/>
    <property type="match status" value="1"/>
</dbReference>
<dbReference type="GO" id="GO:0005829">
    <property type="term" value="C:cytosol"/>
    <property type="evidence" value="ECO:0007669"/>
    <property type="project" value="TreeGrafter"/>
</dbReference>
<proteinExistence type="inferred from homology"/>
<name>N6V4S4_9HYPH</name>
<dbReference type="PANTHER" id="PTHR42994">
    <property type="entry name" value="PEPTIDASE T"/>
    <property type="match status" value="1"/>
</dbReference>
<feature type="active site" description="Proton acceptor" evidence="8">
    <location>
        <position position="207"/>
    </location>
</feature>
<gene>
    <name evidence="11" type="primary">pepT</name>
    <name evidence="11" type="ORF">RHSP_38929</name>
</gene>
<dbReference type="InterPro" id="IPR011650">
    <property type="entry name" value="Peptidase_M20_dimer"/>
</dbReference>
<keyword evidence="12" id="KW-1185">Reference proteome</keyword>
<dbReference type="Gene3D" id="3.30.70.360">
    <property type="match status" value="1"/>
</dbReference>
<evidence type="ECO:0000256" key="1">
    <source>
        <dbReference type="ARBA" id="ARBA00009692"/>
    </source>
</evidence>
<dbReference type="SUPFAM" id="SSF55031">
    <property type="entry name" value="Bacterial exopeptidase dimerisation domain"/>
    <property type="match status" value="1"/>
</dbReference>
<protein>
    <recommendedName>
        <fullName evidence="7">Peptidase T</fullName>
        <ecNumber evidence="7">3.4.11.4</ecNumber>
    </recommendedName>
</protein>
<evidence type="ECO:0000313" key="11">
    <source>
        <dbReference type="EMBL" id="ENN88106.1"/>
    </source>
</evidence>
<dbReference type="CDD" id="cd03892">
    <property type="entry name" value="M20_peptT"/>
    <property type="match status" value="1"/>
</dbReference>
<accession>N6V4S4</accession>
<evidence type="ECO:0000256" key="6">
    <source>
        <dbReference type="ARBA" id="ARBA00023049"/>
    </source>
</evidence>